<proteinExistence type="predicted"/>
<reference evidence="2 3" key="1">
    <citation type="submission" date="2020-08" db="EMBL/GenBank/DDBJ databases">
        <title>Genomic Encyclopedia of Type Strains, Phase IV (KMG-IV): sequencing the most valuable type-strain genomes for metagenomic binning, comparative biology and taxonomic classification.</title>
        <authorList>
            <person name="Goeker M."/>
        </authorList>
    </citation>
    <scope>NUCLEOTIDE SEQUENCE [LARGE SCALE GENOMIC DNA]</scope>
    <source>
        <strain evidence="2 3">DSM 17454</strain>
    </source>
</reference>
<evidence type="ECO:0000313" key="2">
    <source>
        <dbReference type="EMBL" id="MBB6466171.1"/>
    </source>
</evidence>
<gene>
    <name evidence="2" type="ORF">HNQ96_002036</name>
</gene>
<protein>
    <recommendedName>
        <fullName evidence="1">SnoaL-like domain-containing protein</fullName>
    </recommendedName>
</protein>
<dbReference type="InterPro" id="IPR032710">
    <property type="entry name" value="NTF2-like_dom_sf"/>
</dbReference>
<sequence>MTIKLPPSIQAYFDADNARSPDAVAAAFTDDAVVRDAGEIRVGRESIRRWKVETDQKYSYTLTEPLLITTENGKTQVTGHVSGDFPGSPVDLRYFFVLKGDKIAGLEITV</sequence>
<feature type="domain" description="SnoaL-like" evidence="1">
    <location>
        <begin position="9"/>
        <end position="98"/>
    </location>
</feature>
<dbReference type="Gene3D" id="3.10.450.50">
    <property type="match status" value="1"/>
</dbReference>
<accession>A0A8E1WCH9</accession>
<dbReference type="EMBL" id="JACHGI010000003">
    <property type="protein sequence ID" value="MBB6466171.1"/>
    <property type="molecule type" value="Genomic_DNA"/>
</dbReference>
<dbReference type="AlphaFoldDB" id="A0A8E1WCH9"/>
<evidence type="ECO:0000313" key="3">
    <source>
        <dbReference type="Proteomes" id="UP000532373"/>
    </source>
</evidence>
<dbReference type="RefSeq" id="WP_184768643.1">
    <property type="nucleotide sequence ID" value="NZ_JACHGI010000003.1"/>
</dbReference>
<name>A0A8E1WCH9_9HYPH</name>
<comment type="caution">
    <text evidence="2">The sequence shown here is derived from an EMBL/GenBank/DDBJ whole genome shotgun (WGS) entry which is preliminary data.</text>
</comment>
<dbReference type="Pfam" id="PF12680">
    <property type="entry name" value="SnoaL_2"/>
    <property type="match status" value="1"/>
</dbReference>
<dbReference type="Proteomes" id="UP000532373">
    <property type="component" value="Unassembled WGS sequence"/>
</dbReference>
<dbReference type="InterPro" id="IPR037401">
    <property type="entry name" value="SnoaL-like"/>
</dbReference>
<organism evidence="2 3">
    <name type="scientific">Aminobacter carboxidus</name>
    <dbReference type="NCBI Taxonomy" id="376165"/>
    <lineage>
        <taxon>Bacteria</taxon>
        <taxon>Pseudomonadati</taxon>
        <taxon>Pseudomonadota</taxon>
        <taxon>Alphaproteobacteria</taxon>
        <taxon>Hyphomicrobiales</taxon>
        <taxon>Phyllobacteriaceae</taxon>
        <taxon>Aminobacter</taxon>
    </lineage>
</organism>
<dbReference type="SUPFAM" id="SSF54427">
    <property type="entry name" value="NTF2-like"/>
    <property type="match status" value="1"/>
</dbReference>
<evidence type="ECO:0000259" key="1">
    <source>
        <dbReference type="Pfam" id="PF12680"/>
    </source>
</evidence>